<dbReference type="AlphaFoldDB" id="A0A835Z576"/>
<reference evidence="2" key="1">
    <citation type="submission" date="2021-02" db="EMBL/GenBank/DDBJ databases">
        <title>First Annotated Genome of the Yellow-green Alga Tribonema minus.</title>
        <authorList>
            <person name="Mahan K.M."/>
        </authorList>
    </citation>
    <scope>NUCLEOTIDE SEQUENCE</scope>
    <source>
        <strain evidence="2">UTEX B ZZ1240</strain>
    </source>
</reference>
<gene>
    <name evidence="2" type="ORF">JKP88DRAFT_319159</name>
</gene>
<feature type="transmembrane region" description="Helical" evidence="1">
    <location>
        <begin position="136"/>
        <end position="162"/>
    </location>
</feature>
<dbReference type="EMBL" id="JAFCMP010000246">
    <property type="protein sequence ID" value="KAG5182463.1"/>
    <property type="molecule type" value="Genomic_DNA"/>
</dbReference>
<keyword evidence="1" id="KW-0472">Membrane</keyword>
<keyword evidence="3" id="KW-1185">Reference proteome</keyword>
<protein>
    <submittedName>
        <fullName evidence="2">Uncharacterized protein</fullName>
    </submittedName>
</protein>
<organism evidence="2 3">
    <name type="scientific">Tribonema minus</name>
    <dbReference type="NCBI Taxonomy" id="303371"/>
    <lineage>
        <taxon>Eukaryota</taxon>
        <taxon>Sar</taxon>
        <taxon>Stramenopiles</taxon>
        <taxon>Ochrophyta</taxon>
        <taxon>PX clade</taxon>
        <taxon>Xanthophyceae</taxon>
        <taxon>Tribonematales</taxon>
        <taxon>Tribonemataceae</taxon>
        <taxon>Tribonema</taxon>
    </lineage>
</organism>
<sequence length="454" mass="47850">MLIDARDTAVGLDAALNATLATAAALAVCDARAQAAVEAGALDQVDALAAIAHGALQAFVRADTAALGADVLHYGNVLRSIQIARIALGIVCSAAILAMAIAFVVLSAWVARAVRGGDARLAVKRARYALRLNRRLMLPLAAPLVMLAWIMAGGYAAGGFIVSDLCVNPRQPIANAHAQNEHHCGTPHCTNLYPQADVGVHACCCPQSIANALPRTVGTIAAHYMECDGPTPELQRVMQGYLVLRTAEEVLTRFDCPVPAKAEPSHALRHSIPRMYGQTSCSLHYLLCGGKHPSRLPHGFHTAVAFRCERKQALRGLDGLASGVGSLLSDTRCATINPVYVAFEDAICTDATPYILTAWVGALLVGIFLAATAMIFTLLLRRTLQEECAKLGLDVSAAAALSPLSRNGGGSGSEDFKPAQQAPAHARWWHVKPFWRTAPPAAAAPADGQPAFMS</sequence>
<name>A0A835Z576_9STRA</name>
<evidence type="ECO:0000256" key="1">
    <source>
        <dbReference type="SAM" id="Phobius"/>
    </source>
</evidence>
<comment type="caution">
    <text evidence="2">The sequence shown here is derived from an EMBL/GenBank/DDBJ whole genome shotgun (WGS) entry which is preliminary data.</text>
</comment>
<keyword evidence="1" id="KW-1133">Transmembrane helix</keyword>
<dbReference type="Proteomes" id="UP000664859">
    <property type="component" value="Unassembled WGS sequence"/>
</dbReference>
<proteinExistence type="predicted"/>
<evidence type="ECO:0000313" key="3">
    <source>
        <dbReference type="Proteomes" id="UP000664859"/>
    </source>
</evidence>
<feature type="transmembrane region" description="Helical" evidence="1">
    <location>
        <begin position="356"/>
        <end position="380"/>
    </location>
</feature>
<accession>A0A835Z576</accession>
<feature type="transmembrane region" description="Helical" evidence="1">
    <location>
        <begin position="86"/>
        <end position="115"/>
    </location>
</feature>
<evidence type="ECO:0000313" key="2">
    <source>
        <dbReference type="EMBL" id="KAG5182463.1"/>
    </source>
</evidence>
<keyword evidence="1" id="KW-0812">Transmembrane</keyword>